<evidence type="ECO:0000256" key="1">
    <source>
        <dbReference type="SAM" id="Phobius"/>
    </source>
</evidence>
<organism evidence="2 3">
    <name type="scientific">Synechococcus phage metaG-MbCM1</name>
    <dbReference type="NCBI Taxonomy" id="1079999"/>
    <lineage>
        <taxon>Viruses</taxon>
        <taxon>Duplodnaviria</taxon>
        <taxon>Heunggongvirae</taxon>
        <taxon>Uroviricota</taxon>
        <taxon>Caudoviricetes</taxon>
        <taxon>Pantevenvirales</taxon>
        <taxon>Kyanoviridae</taxon>
        <taxon>Galenevirus</taxon>
        <taxon>Galenevirus mbcm1</taxon>
    </lineage>
</organism>
<reference evidence="2 3" key="1">
    <citation type="submission" date="2011-07" db="EMBL/GenBank/DDBJ databases">
        <title>Viral Tagging: a high-throughput approach to explore virus-host interactions.</title>
        <authorList>
            <person name="Deng L."/>
            <person name="Sullivan M.B."/>
            <person name="Poulos B."/>
            <person name="Ignacio Espinoza J.C."/>
        </authorList>
    </citation>
    <scope>NUCLEOTIDE SEQUENCE [LARGE SCALE GENOMIC DNA]</scope>
</reference>
<keyword evidence="1" id="KW-0812">Transmembrane</keyword>
<keyword evidence="3" id="KW-1185">Reference proteome</keyword>
<dbReference type="GeneID" id="14005336"/>
<dbReference type="EMBL" id="JN371769">
    <property type="protein sequence ID" value="AFD02912.1"/>
    <property type="molecule type" value="Genomic_DNA"/>
</dbReference>
<accession>H8ZN51</accession>
<dbReference type="Proteomes" id="UP000007597">
    <property type="component" value="Segment"/>
</dbReference>
<dbReference type="KEGG" id="vg:14005336"/>
<protein>
    <submittedName>
        <fullName evidence="2">Uncharacterized protein</fullName>
    </submittedName>
</protein>
<evidence type="ECO:0000313" key="3">
    <source>
        <dbReference type="Proteomes" id="UP000007597"/>
    </source>
</evidence>
<feature type="transmembrane region" description="Helical" evidence="1">
    <location>
        <begin position="23"/>
        <end position="41"/>
    </location>
</feature>
<keyword evidence="1" id="KW-1133">Transmembrane helix</keyword>
<dbReference type="OrthoDB" id="28370at10239"/>
<evidence type="ECO:0000313" key="2">
    <source>
        <dbReference type="EMBL" id="AFD02912.1"/>
    </source>
</evidence>
<dbReference type="RefSeq" id="YP_007001563.1">
    <property type="nucleotide sequence ID" value="NC_019443.1"/>
</dbReference>
<keyword evidence="1" id="KW-0472">Membrane</keyword>
<proteinExistence type="predicted"/>
<name>H8ZN51_9CAUD</name>
<sequence length="58" mass="6606">MNTFFATVNQLEVPFYDLPKSPILVLGFFGILVAMVTVYTVNKAYFNSPFNPDNQKRS</sequence>